<dbReference type="AlphaFoldDB" id="A0A4S8L6F7"/>
<feature type="compositionally biased region" description="Acidic residues" evidence="1">
    <location>
        <begin position="1088"/>
        <end position="1097"/>
    </location>
</feature>
<dbReference type="PANTHER" id="PTHR31912:SF34">
    <property type="entry name" value="NOTOCHORD-RELATED PROTEIN"/>
    <property type="match status" value="1"/>
</dbReference>
<feature type="compositionally biased region" description="Basic residues" evidence="1">
    <location>
        <begin position="1103"/>
        <end position="1116"/>
    </location>
</feature>
<organism evidence="2 3">
    <name type="scientific">Dendrothele bispora (strain CBS 962.96)</name>
    <dbReference type="NCBI Taxonomy" id="1314807"/>
    <lineage>
        <taxon>Eukaryota</taxon>
        <taxon>Fungi</taxon>
        <taxon>Dikarya</taxon>
        <taxon>Basidiomycota</taxon>
        <taxon>Agaricomycotina</taxon>
        <taxon>Agaricomycetes</taxon>
        <taxon>Agaricomycetidae</taxon>
        <taxon>Agaricales</taxon>
        <taxon>Agaricales incertae sedis</taxon>
        <taxon>Dendrothele</taxon>
    </lineage>
</organism>
<dbReference type="PANTHER" id="PTHR31912">
    <property type="entry name" value="IP13529P"/>
    <property type="match status" value="1"/>
</dbReference>
<evidence type="ECO:0000313" key="2">
    <source>
        <dbReference type="EMBL" id="THU84060.1"/>
    </source>
</evidence>
<keyword evidence="3" id="KW-1185">Reference proteome</keyword>
<feature type="region of interest" description="Disordered" evidence="1">
    <location>
        <begin position="1060"/>
        <end position="1116"/>
    </location>
</feature>
<dbReference type="OrthoDB" id="2506088at2759"/>
<reference evidence="2 3" key="1">
    <citation type="journal article" date="2019" name="Nat. Ecol. Evol.">
        <title>Megaphylogeny resolves global patterns of mushroom evolution.</title>
        <authorList>
            <person name="Varga T."/>
            <person name="Krizsan K."/>
            <person name="Foldi C."/>
            <person name="Dima B."/>
            <person name="Sanchez-Garcia M."/>
            <person name="Sanchez-Ramirez S."/>
            <person name="Szollosi G.J."/>
            <person name="Szarkandi J.G."/>
            <person name="Papp V."/>
            <person name="Albert L."/>
            <person name="Andreopoulos W."/>
            <person name="Angelini C."/>
            <person name="Antonin V."/>
            <person name="Barry K.W."/>
            <person name="Bougher N.L."/>
            <person name="Buchanan P."/>
            <person name="Buyck B."/>
            <person name="Bense V."/>
            <person name="Catcheside P."/>
            <person name="Chovatia M."/>
            <person name="Cooper J."/>
            <person name="Damon W."/>
            <person name="Desjardin D."/>
            <person name="Finy P."/>
            <person name="Geml J."/>
            <person name="Haridas S."/>
            <person name="Hughes K."/>
            <person name="Justo A."/>
            <person name="Karasinski D."/>
            <person name="Kautmanova I."/>
            <person name="Kiss B."/>
            <person name="Kocsube S."/>
            <person name="Kotiranta H."/>
            <person name="LaButti K.M."/>
            <person name="Lechner B.E."/>
            <person name="Liimatainen K."/>
            <person name="Lipzen A."/>
            <person name="Lukacs Z."/>
            <person name="Mihaltcheva S."/>
            <person name="Morgado L.N."/>
            <person name="Niskanen T."/>
            <person name="Noordeloos M.E."/>
            <person name="Ohm R.A."/>
            <person name="Ortiz-Santana B."/>
            <person name="Ovrebo C."/>
            <person name="Racz N."/>
            <person name="Riley R."/>
            <person name="Savchenko A."/>
            <person name="Shiryaev A."/>
            <person name="Soop K."/>
            <person name="Spirin V."/>
            <person name="Szebenyi C."/>
            <person name="Tomsovsky M."/>
            <person name="Tulloss R.E."/>
            <person name="Uehling J."/>
            <person name="Grigoriev I.V."/>
            <person name="Vagvolgyi C."/>
            <person name="Papp T."/>
            <person name="Martin F.M."/>
            <person name="Miettinen O."/>
            <person name="Hibbett D.S."/>
            <person name="Nagy L.G."/>
        </authorList>
    </citation>
    <scope>NUCLEOTIDE SEQUENCE [LARGE SCALE GENOMIC DNA]</scope>
    <source>
        <strain evidence="2 3">CBS 962.96</strain>
    </source>
</reference>
<accession>A0A4S8L6F7</accession>
<dbReference type="EMBL" id="ML179624">
    <property type="protein sequence ID" value="THU84060.1"/>
    <property type="molecule type" value="Genomic_DNA"/>
</dbReference>
<protein>
    <submittedName>
        <fullName evidence="2">Uncharacterized protein</fullName>
    </submittedName>
</protein>
<gene>
    <name evidence="2" type="ORF">K435DRAFT_807007</name>
</gene>
<sequence>MSLRKGEETALGLKELSFEQNKMLKFKKENNRDIPHLTTDFWTEGDFTLDDKIDDTEEETQLEKEVDRMLYNDDELAGTLGFGDNFEHMHLREQEDYEQLMGEMMENAANQDHVADQIFNGVSMTSPAAEWFPWESKTMFILNVLDTMPRMRISDNLMKMIIWAFRECGVTNTPSFYALRKAQTDLRKSQGVPSIECKSVQGKVFYINDPRTIIAHDWANPSIRKHIHVYPEIPADGIIREVWHAGKWRKDLDLDVLSPMCDSENGSHYYVFELTRLCDGTFVIPLRWVVSKGTVHADAFVVTVSDGVGHIDNSKAILISTQDLNGNYLDLQHENLLPKSWTDSSMQTGYVGRMPNQYRQIAGGDPLYTSFIDFFGDDVSGNRSKSWNKHNNSYITHRNLPRKLLQQEFHIHLISTSQHATIPEQYADIKKVIEETHENPVRVIDENGLATRFMIQAHADPSDNPAQSEVASHIGVKGNHPCRKCGAGGSELEKSTDDGFHAMFLPGIARNRNDMKSELEAQVKLSCRGIVSHIEQRQTGTGTKDAYTQYWIDEIINRYKAMRTLDPSLTRNEIQAKLLEWVAANSEKFYSAFLTTKGFDPAKDTPVEILHTILLGVLKYIWYYSHSKWKPAQKQLYTHRLQATNIQGLSINPIRAEYIMNYANSLVGRQLKTIIQTALFHVYDLVDETHFLAWKAIGSLAALLWHIEIEDMDQYCNDVAIAAANVQDAFALIDPTKIIRKVKIHLLAHLPEDIRAFGPLLGVITESFESYNAVFRFCSVLSNHLAPSRDIARQTADQESMKNRLTGGRWQNTQSGEWMSAGKALQGFMNTQPVLQAMLGWSDHRTPQSGSVVKLPVGKPNAGTREIQLIETNAKLAINKNQFNLTSTWIKCKSVIAASSDACGIGAWVFFRSPINEKTLIGRINNILTNEKENIVILEEFEVSSARDIFFDLPYLYRRQGEVSFIIAPSANISFIQNVQHDCRTGKCAATGTRNRKQERQESGVIENFIEHTSDDRFLINLNAFHNAHLVRQVLPCELTKPIPIFADRRSEHNKIAQDLRRNLGKQKEDTTKKWQETQEKKRKALEASDEEPEGVEEEKGTVARKKITKRARRQT</sequence>
<evidence type="ECO:0000256" key="1">
    <source>
        <dbReference type="SAM" id="MobiDB-lite"/>
    </source>
</evidence>
<evidence type="ECO:0000313" key="3">
    <source>
        <dbReference type="Proteomes" id="UP000297245"/>
    </source>
</evidence>
<name>A0A4S8L6F7_DENBC</name>
<dbReference type="Proteomes" id="UP000297245">
    <property type="component" value="Unassembled WGS sequence"/>
</dbReference>
<proteinExistence type="predicted"/>
<feature type="compositionally biased region" description="Basic and acidic residues" evidence="1">
    <location>
        <begin position="1060"/>
        <end position="1080"/>
    </location>
</feature>